<protein>
    <recommendedName>
        <fullName evidence="9">Rho GTPase-activating protein 7</fullName>
    </recommendedName>
</protein>
<dbReference type="InterPro" id="IPR001660">
    <property type="entry name" value="SAM"/>
</dbReference>
<feature type="domain" description="Rho-GAP" evidence="5">
    <location>
        <begin position="1529"/>
        <end position="1732"/>
    </location>
</feature>
<evidence type="ECO:0000313" key="8">
    <source>
        <dbReference type="Proteomes" id="UP000594260"/>
    </source>
</evidence>
<dbReference type="EnsemblMetazoa" id="XM_022812985">
    <property type="protein sequence ID" value="XP_022668720"/>
    <property type="gene ID" value="LOC111253506"/>
</dbReference>
<dbReference type="PROSITE" id="PS50848">
    <property type="entry name" value="START"/>
    <property type="match status" value="1"/>
</dbReference>
<feature type="compositionally biased region" description="Low complexity" evidence="4">
    <location>
        <begin position="774"/>
        <end position="787"/>
    </location>
</feature>
<feature type="compositionally biased region" description="Polar residues" evidence="4">
    <location>
        <begin position="869"/>
        <end position="879"/>
    </location>
</feature>
<evidence type="ECO:0000259" key="5">
    <source>
        <dbReference type="PROSITE" id="PS50238"/>
    </source>
</evidence>
<feature type="compositionally biased region" description="Polar residues" evidence="4">
    <location>
        <begin position="7"/>
        <end position="21"/>
    </location>
</feature>
<dbReference type="GO" id="GO:0007165">
    <property type="term" value="P:signal transduction"/>
    <property type="evidence" value="ECO:0007669"/>
    <property type="project" value="InterPro"/>
</dbReference>
<feature type="compositionally biased region" description="Polar residues" evidence="4">
    <location>
        <begin position="1230"/>
        <end position="1248"/>
    </location>
</feature>
<dbReference type="InterPro" id="IPR013761">
    <property type="entry name" value="SAM/pointed_sf"/>
</dbReference>
<feature type="region of interest" description="Disordered" evidence="4">
    <location>
        <begin position="447"/>
        <end position="500"/>
    </location>
</feature>
<feature type="compositionally biased region" description="Basic and acidic residues" evidence="4">
    <location>
        <begin position="1287"/>
        <end position="1303"/>
    </location>
</feature>
<dbReference type="RefSeq" id="XP_022668720.1">
    <property type="nucleotide sequence ID" value="XM_022812985.1"/>
</dbReference>
<dbReference type="GO" id="GO:0005096">
    <property type="term" value="F:GTPase activator activity"/>
    <property type="evidence" value="ECO:0007669"/>
    <property type="project" value="UniProtKB-KW"/>
</dbReference>
<dbReference type="InterPro" id="IPR023393">
    <property type="entry name" value="START-like_dom_sf"/>
</dbReference>
<dbReference type="SUPFAM" id="SSF47769">
    <property type="entry name" value="SAM/Pointed domain"/>
    <property type="match status" value="1"/>
</dbReference>
<feature type="region of interest" description="Disordered" evidence="4">
    <location>
        <begin position="1226"/>
        <end position="1341"/>
    </location>
</feature>
<dbReference type="RefSeq" id="XP_022668717.1">
    <property type="nucleotide sequence ID" value="XM_022812982.1"/>
</dbReference>
<feature type="region of interest" description="Disordered" evidence="4">
    <location>
        <begin position="1"/>
        <end position="21"/>
    </location>
</feature>
<dbReference type="GO" id="GO:0008289">
    <property type="term" value="F:lipid binding"/>
    <property type="evidence" value="ECO:0007669"/>
    <property type="project" value="InterPro"/>
</dbReference>
<feature type="domain" description="START" evidence="6">
    <location>
        <begin position="1783"/>
        <end position="1947"/>
    </location>
</feature>
<dbReference type="EnsemblMetazoa" id="XM_022812982">
    <property type="protein sequence ID" value="XP_022668717"/>
    <property type="gene ID" value="LOC111253506"/>
</dbReference>
<dbReference type="GO" id="GO:0030036">
    <property type="term" value="P:actin cytoskeleton organization"/>
    <property type="evidence" value="ECO:0007669"/>
    <property type="project" value="TreeGrafter"/>
</dbReference>
<dbReference type="SMART" id="SM00324">
    <property type="entry name" value="RhoGAP"/>
    <property type="match status" value="1"/>
</dbReference>
<feature type="compositionally biased region" description="Low complexity" evidence="4">
    <location>
        <begin position="730"/>
        <end position="743"/>
    </location>
</feature>
<dbReference type="KEGG" id="vde:111253506"/>
<evidence type="ECO:0000259" key="6">
    <source>
        <dbReference type="PROSITE" id="PS50848"/>
    </source>
</evidence>
<accession>A0A7M7KLG5</accession>
<name>A0A7M7KLG5_VARDE</name>
<evidence type="ECO:0000256" key="3">
    <source>
        <dbReference type="ARBA" id="ARBA00022553"/>
    </source>
</evidence>
<keyword evidence="3" id="KW-0597">Phosphoprotein</keyword>
<sequence length="2006" mass="221880">MARYVRNAQSTPVEQFRSLSQAAPPWNSRKADLLHELDVYLDSANAFIGEAEKELRHKGSSSKNMSPIPPPRRRSSSSSSGKAYMSFASPVTEVKASSASSGPFIRSAWGYSSLNSAARRGQCLQSGWDRRHCGQAGIDALLDAGHNLDESIIMDIGEIEKLTQALVLGLDNIDEEVKEHSAPESKGKQSPTPRIPHNPHILVLNDQSSSSYWPSSVTSTPDALVVSESFNSTVPILPSTPRELRRGFRRDVSNISTRSELDDSFPEEFCDPGEVSPSWQFVDGARKTKSCDSLNENDHLNDSCVTRLWTSEESISNKTNRALMKKFHESPGASPRESIYQSKTLKALDNQLNAALMKIMQDQDQLQSPVTVKAIPTPAAVKKPIQVPPKILPKSGKQSAITLSDDMFEEFEAEFKATLTRPKRKFAQVPSIPGQVSTLVDCQANRKLGPIPSPIKPEAPARVKRSHSNSAPKGKSKNENRSPVGAVVRDSSFSTQRPLSTKETNIQLRAKFFAELMDPNIAYEVKRNQDVAHDRKKDEGRKVQDVNDKKTVYFEESRHPLLISYRSALEKNAAVLQSNPDLSQIISNVRSSEQRKSLVIPSSKEKSQLPHNCRPLEKRGSEENNNNSSNKNSNSTPRIQKGKPQDHLIDSYSQEFENSMESLESFCRNLQLDTISASFDAEFAKMSPLKKIVSDQMLSQKVIVSALTTIEPVGKECPSQVHTDSEDCLSTGSGPSSIPSGSTDTMESRSSGVHTMELKKQSGQRHVTSKDKQQQQLPQLASQPQLPIRRKTRDLADAFLGHGGRGSSKIDVTNDEREETGEGTTSRGIELLMRASAHERASVAELSPVRPSKALRAAAARGIPLPRPGQNSTVTQSQYKQEQYVQTQCKQMTRSTSIEPDNRSSSPDIALYELNRSEQILNNLVKSSTDPAVAELLSASCDSGSGDRATMTLSSTSSVSNSYAGASQVPSPSPVNAVQRVEVCLCGKPIITKSNGDSAKKGLCKKCSSSKAMRFLHACTSYAAKTNSLPILRKDSGDKVKLRPKNNDKGQNGHRERQAPPPPPHNNQTSTGCILSSTHEVDKSRSNSVTDLNEAEAVQALEWLRQTGFPQYVQMYEDNCFPLDMSTVYKDHPHLDADEIQSLLRRLNTLNKCARMKTDAFLKLHSSDEDLALSDNWQFHRPSRRWSRIVPPNFNELPLITKQHVDTGSYGSGAAQEAYSSRDSVFLDSETGNPTVAHSPDSEASGQSPVCVGPAGSALSASDERIQQHTTHSRSPTPSLQSKLRRSGSERIRDAIIRKVDSFRRRRREARSRSPKSHKMGRPGGAEQDPSTTQTTTAHQPSSLHAVMLPGQTPAGCLKKAQGTHNSPKFLSLKGKRRGECYDNQALLADLEGCDPHSLTLNLNLSLTQSTQSDTDVVGDSTGARRDSGVGSSITRTSTGSVAGLVSTTWHCYPGPAVHPTLLCPDRAIPLSQLTACQHMILRKHALLRLTALMERYSPPYKTGWAWSVPKFIKKMTTPNYKDKVTFGVPLSAHIQRSGHPLPPSIQTAMQFVASVAPRCGGVFRKPGVRSRIEKLRALHETHALDAHLLVYESQQCYDVADMVKQYFRELPEGGLLTANFSQTFLYIFMHIPEEHRLEALQCAVLILPDENREVLETLLCFLDEVAQASQQNGMTASNLALCFAPSIFQLSQTTSPKRKRNNQLSGEREICENRAGNECLCKMIEWHQELFAASVQILQSARLALEDPTDIQNFLASETPQPLYKLHLDSCLHWLLHEVRLNKGWTQVSHSDLELAYKKVNDDYHYIRLWKCSVLVEAPPVEVLTRILRERHLWDDCLIKYRVLRRLDTNTELCGFVRAEMDPHASREYLLMRTWRTDITPKGTCALIEMSVTDQDWPGFSSGYCHVSTQPTSVRAHVLASRYLVQPGGGGRSKVTHLARVDTRGRGGDWHNRSAGNIHAHHLLKMAQSFRAASTTVHTGSLTNGQTVLSQAGSTIADKQKETKL</sequence>
<evidence type="ECO:0000256" key="4">
    <source>
        <dbReference type="SAM" id="MobiDB-lite"/>
    </source>
</evidence>
<feature type="region of interest" description="Disordered" evidence="4">
    <location>
        <begin position="1410"/>
        <end position="1434"/>
    </location>
</feature>
<feature type="compositionally biased region" description="Basic and acidic residues" evidence="4">
    <location>
        <begin position="603"/>
        <end position="622"/>
    </location>
</feature>
<organism evidence="7 8">
    <name type="scientific">Varroa destructor</name>
    <name type="common">Honeybee mite</name>
    <dbReference type="NCBI Taxonomy" id="109461"/>
    <lineage>
        <taxon>Eukaryota</taxon>
        <taxon>Metazoa</taxon>
        <taxon>Ecdysozoa</taxon>
        <taxon>Arthropoda</taxon>
        <taxon>Chelicerata</taxon>
        <taxon>Arachnida</taxon>
        <taxon>Acari</taxon>
        <taxon>Parasitiformes</taxon>
        <taxon>Mesostigmata</taxon>
        <taxon>Gamasina</taxon>
        <taxon>Dermanyssoidea</taxon>
        <taxon>Varroidae</taxon>
        <taxon>Varroa</taxon>
    </lineage>
</organism>
<dbReference type="Pfam" id="PF01852">
    <property type="entry name" value="START"/>
    <property type="match status" value="1"/>
</dbReference>
<dbReference type="PROSITE" id="PS50238">
    <property type="entry name" value="RHOGAP"/>
    <property type="match status" value="1"/>
</dbReference>
<dbReference type="InterPro" id="IPR000198">
    <property type="entry name" value="RhoGAP_dom"/>
</dbReference>
<evidence type="ECO:0000313" key="7">
    <source>
        <dbReference type="EnsemblMetazoa" id="XP_022668718"/>
    </source>
</evidence>
<dbReference type="GeneID" id="111253506"/>
<feature type="compositionally biased region" description="Low complexity" evidence="4">
    <location>
        <begin position="623"/>
        <end position="635"/>
    </location>
</feature>
<feature type="region of interest" description="Disordered" evidence="4">
    <location>
        <begin position="177"/>
        <end position="199"/>
    </location>
</feature>
<feature type="region of interest" description="Disordered" evidence="4">
    <location>
        <begin position="1033"/>
        <end position="1073"/>
    </location>
</feature>
<dbReference type="Gene3D" id="1.10.287.2070">
    <property type="match status" value="1"/>
</dbReference>
<feature type="compositionally biased region" description="Polar residues" evidence="4">
    <location>
        <begin position="491"/>
        <end position="500"/>
    </location>
</feature>
<feature type="region of interest" description="Disordered" evidence="4">
    <location>
        <begin position="860"/>
        <end position="879"/>
    </location>
</feature>
<dbReference type="InterPro" id="IPR008936">
    <property type="entry name" value="Rho_GTPase_activation_prot"/>
</dbReference>
<dbReference type="RefSeq" id="XP_022668718.1">
    <property type="nucleotide sequence ID" value="XM_022812983.1"/>
</dbReference>
<feature type="compositionally biased region" description="Polar residues" evidence="4">
    <location>
        <begin position="1329"/>
        <end position="1341"/>
    </location>
</feature>
<dbReference type="EnsemblMetazoa" id="XM_022812983">
    <property type="protein sequence ID" value="XP_022668718"/>
    <property type="gene ID" value="LOC111253506"/>
</dbReference>
<proteinExistence type="predicted"/>
<evidence type="ECO:0008006" key="9">
    <source>
        <dbReference type="Google" id="ProtNLM"/>
    </source>
</evidence>
<dbReference type="Proteomes" id="UP000594260">
    <property type="component" value="Unplaced"/>
</dbReference>
<evidence type="ECO:0000256" key="1">
    <source>
        <dbReference type="ARBA" id="ARBA00004170"/>
    </source>
</evidence>
<feature type="compositionally biased region" description="Basic and acidic residues" evidence="4">
    <location>
        <begin position="177"/>
        <end position="187"/>
    </location>
</feature>
<keyword evidence="8" id="KW-1185">Reference proteome</keyword>
<feature type="compositionally biased region" description="Basic residues" evidence="4">
    <location>
        <begin position="1304"/>
        <end position="1321"/>
    </location>
</feature>
<feature type="region of interest" description="Disordered" evidence="4">
    <location>
        <begin position="593"/>
        <end position="645"/>
    </location>
</feature>
<dbReference type="SUPFAM" id="SSF48350">
    <property type="entry name" value="GTPase activation domain, GAP"/>
    <property type="match status" value="1"/>
</dbReference>
<dbReference type="Gene3D" id="3.30.530.20">
    <property type="match status" value="1"/>
</dbReference>
<dbReference type="Pfam" id="PF07647">
    <property type="entry name" value="SAM_2"/>
    <property type="match status" value="1"/>
</dbReference>
<feature type="compositionally biased region" description="Polar residues" evidence="4">
    <location>
        <begin position="1268"/>
        <end position="1282"/>
    </location>
</feature>
<dbReference type="OrthoDB" id="10003330at2759"/>
<dbReference type="CTD" id="41749"/>
<dbReference type="SMART" id="SM00234">
    <property type="entry name" value="START"/>
    <property type="match status" value="1"/>
</dbReference>
<feature type="region of interest" description="Disordered" evidence="4">
    <location>
        <begin position="54"/>
        <end position="82"/>
    </location>
</feature>
<dbReference type="SUPFAM" id="SSF55961">
    <property type="entry name" value="Bet v1-like"/>
    <property type="match status" value="1"/>
</dbReference>
<dbReference type="InterPro" id="IPR002913">
    <property type="entry name" value="START_lipid-bd_dom"/>
</dbReference>
<feature type="compositionally biased region" description="Basic and acidic residues" evidence="4">
    <location>
        <begin position="1033"/>
        <end position="1058"/>
    </location>
</feature>
<dbReference type="PANTHER" id="PTHR12659:SF7">
    <property type="entry name" value="CROSSVEINLESS C, ISOFORM C"/>
    <property type="match status" value="1"/>
</dbReference>
<dbReference type="GO" id="GO:0035023">
    <property type="term" value="P:regulation of Rho protein signal transduction"/>
    <property type="evidence" value="ECO:0007669"/>
    <property type="project" value="TreeGrafter"/>
</dbReference>
<dbReference type="GO" id="GO:0016020">
    <property type="term" value="C:membrane"/>
    <property type="evidence" value="ECO:0007669"/>
    <property type="project" value="UniProtKB-SubCell"/>
</dbReference>
<dbReference type="Gene3D" id="1.10.555.10">
    <property type="entry name" value="Rho GTPase activation protein"/>
    <property type="match status" value="1"/>
</dbReference>
<dbReference type="PANTHER" id="PTHR12659">
    <property type="entry name" value="RHO-TYPE GTPASE ACTIVATING PROTEIN"/>
    <property type="match status" value="1"/>
</dbReference>
<feature type="region of interest" description="Disordered" evidence="4">
    <location>
        <begin position="716"/>
        <end position="828"/>
    </location>
</feature>
<evidence type="ECO:0000256" key="2">
    <source>
        <dbReference type="ARBA" id="ARBA00022468"/>
    </source>
</evidence>
<feature type="compositionally biased region" description="Polar residues" evidence="4">
    <location>
        <begin position="744"/>
        <end position="753"/>
    </location>
</feature>
<keyword evidence="2" id="KW-0343">GTPase activation</keyword>
<dbReference type="InParanoid" id="A0A7M7KLG5"/>
<reference evidence="7" key="1">
    <citation type="submission" date="2021-01" db="UniProtKB">
        <authorList>
            <consortium name="EnsemblMetazoa"/>
        </authorList>
    </citation>
    <scope>IDENTIFICATION</scope>
</reference>
<dbReference type="Pfam" id="PF00620">
    <property type="entry name" value="RhoGAP"/>
    <property type="match status" value="1"/>
</dbReference>
<comment type="subcellular location">
    <subcellularLocation>
        <location evidence="1">Membrane</location>
        <topology evidence="1">Peripheral membrane protein</topology>
    </subcellularLocation>
</comment>